<dbReference type="AlphaFoldDB" id="A0AAI8VDW7"/>
<accession>A0AAI8VDW7</accession>
<keyword evidence="2" id="KW-1185">Reference proteome</keyword>
<comment type="caution">
    <text evidence="1">The sequence shown here is derived from an EMBL/GenBank/DDBJ whole genome shotgun (WGS) entry which is preliminary data.</text>
</comment>
<evidence type="ECO:0000313" key="2">
    <source>
        <dbReference type="Proteomes" id="UP001295740"/>
    </source>
</evidence>
<gene>
    <name evidence="1" type="ORF">KHLLAP_LOCUS6385</name>
</gene>
<dbReference type="EMBL" id="CAUWAG010000008">
    <property type="protein sequence ID" value="CAJ2505917.1"/>
    <property type="molecule type" value="Genomic_DNA"/>
</dbReference>
<protein>
    <submittedName>
        <fullName evidence="1">Uu.00g000470.m01.CDS01</fullName>
    </submittedName>
</protein>
<evidence type="ECO:0000313" key="1">
    <source>
        <dbReference type="EMBL" id="CAJ2505917.1"/>
    </source>
</evidence>
<organism evidence="1 2">
    <name type="scientific">Anthostomella pinea</name>
    <dbReference type="NCBI Taxonomy" id="933095"/>
    <lineage>
        <taxon>Eukaryota</taxon>
        <taxon>Fungi</taxon>
        <taxon>Dikarya</taxon>
        <taxon>Ascomycota</taxon>
        <taxon>Pezizomycotina</taxon>
        <taxon>Sordariomycetes</taxon>
        <taxon>Xylariomycetidae</taxon>
        <taxon>Xylariales</taxon>
        <taxon>Xylariaceae</taxon>
        <taxon>Anthostomella</taxon>
    </lineage>
</organism>
<dbReference type="Proteomes" id="UP001295740">
    <property type="component" value="Unassembled WGS sequence"/>
</dbReference>
<sequence length="221" mass="25458">MDINEKIRTMPAEQYDIEEDEMNAFRDAPAFDLALVRNEFEKTQLQCWNILKMHAQSYDPMEDFQSKPGTRWVWSTGSEFDPSAPNLYNIRLWMRKSNYTELVRRNPDRAMPKDAELKVLACFTLDEVREICSDLTAAVKRWTAHAVDLPEKFGYPISTSEPDYVDFRFSRSKIPPFSSLRRVELKGFQPATPFLAPELVTSMAPHAQGESGPTGEVLTRK</sequence>
<proteinExistence type="predicted"/>
<reference evidence="1" key="1">
    <citation type="submission" date="2023-10" db="EMBL/GenBank/DDBJ databases">
        <authorList>
            <person name="Hackl T."/>
        </authorList>
    </citation>
    <scope>NUCLEOTIDE SEQUENCE</scope>
</reference>
<name>A0AAI8VDW7_9PEZI</name>